<gene>
    <name evidence="2" type="ORF">RAK27_17750</name>
</gene>
<feature type="domain" description="N-acetyltransferase" evidence="1">
    <location>
        <begin position="3"/>
        <end position="201"/>
    </location>
</feature>
<dbReference type="Proteomes" id="UP001290462">
    <property type="component" value="Unassembled WGS sequence"/>
</dbReference>
<evidence type="ECO:0000313" key="2">
    <source>
        <dbReference type="EMBL" id="MDZ5760488.1"/>
    </source>
</evidence>
<keyword evidence="2" id="KW-0012">Acyltransferase</keyword>
<dbReference type="EMBL" id="JAVBVO010000005">
    <property type="protein sequence ID" value="MDZ5760488.1"/>
    <property type="molecule type" value="Genomic_DNA"/>
</dbReference>
<evidence type="ECO:0000313" key="3">
    <source>
        <dbReference type="Proteomes" id="UP001290462"/>
    </source>
</evidence>
<dbReference type="PROSITE" id="PS51186">
    <property type="entry name" value="GNAT"/>
    <property type="match status" value="1"/>
</dbReference>
<dbReference type="GO" id="GO:0016747">
    <property type="term" value="F:acyltransferase activity, transferring groups other than amino-acyl groups"/>
    <property type="evidence" value="ECO:0007669"/>
    <property type="project" value="InterPro"/>
</dbReference>
<dbReference type="EC" id="2.3.1.-" evidence="2"/>
<dbReference type="Gene3D" id="3.40.630.30">
    <property type="match status" value="1"/>
</dbReference>
<sequence>MTFKLHDLKEGDIDDSVFSNLILEGFNEKFTHKLYAKHSVEHFSRALANYYYANAQIIFILEGEEVCGCIVLSNQNVKITHLLRHFFEYSLGIADCFRALFLVMLLSHRVAKSECYVEMLVVRSIDQGRGFGNRLIEEAQNRLATDKTLTLYVANKNKAAYYLYKKKQFHLEKIIYSRVSEYIMGVSKWSFMRYRKDSSDD</sequence>
<reference evidence="2" key="1">
    <citation type="submission" date="2023-08" db="EMBL/GenBank/DDBJ databases">
        <title>Genomic characterization of piscicolin 126 produced by Carnobacterium maltaromaticum CM22 strain isolated from salmon (Salmo salar).</title>
        <authorList>
            <person name="Gonzalez-Gragera E."/>
            <person name="Garcia-Lopez J.D."/>
            <person name="Teso-Perez C."/>
            <person name="Gimenez-Hernandez I."/>
            <person name="Peralta-Sanchez J.M."/>
            <person name="Valdivia E."/>
            <person name="Montalban-Lopez M."/>
            <person name="Martin-Platero A.M."/>
            <person name="Banos A."/>
            <person name="Martinez-Bueno M."/>
        </authorList>
    </citation>
    <scope>NUCLEOTIDE SEQUENCE</scope>
    <source>
        <strain evidence="2">CM22</strain>
    </source>
</reference>
<comment type="caution">
    <text evidence="2">The sequence shown here is derived from an EMBL/GenBank/DDBJ whole genome shotgun (WGS) entry which is preliminary data.</text>
</comment>
<dbReference type="AlphaFoldDB" id="A0AAW9JXZ4"/>
<organism evidence="2 3">
    <name type="scientific">Carnobacterium maltaromaticum</name>
    <name type="common">Carnobacterium piscicola</name>
    <dbReference type="NCBI Taxonomy" id="2751"/>
    <lineage>
        <taxon>Bacteria</taxon>
        <taxon>Bacillati</taxon>
        <taxon>Bacillota</taxon>
        <taxon>Bacilli</taxon>
        <taxon>Lactobacillales</taxon>
        <taxon>Carnobacteriaceae</taxon>
        <taxon>Carnobacterium</taxon>
    </lineage>
</organism>
<dbReference type="RefSeq" id="WP_322809693.1">
    <property type="nucleotide sequence ID" value="NZ_JAVBVO010000005.1"/>
</dbReference>
<dbReference type="SUPFAM" id="SSF55729">
    <property type="entry name" value="Acyl-CoA N-acyltransferases (Nat)"/>
    <property type="match status" value="1"/>
</dbReference>
<evidence type="ECO:0000259" key="1">
    <source>
        <dbReference type="PROSITE" id="PS51186"/>
    </source>
</evidence>
<protein>
    <submittedName>
        <fullName evidence="2">GNAT family N-acetyltransferase</fullName>
        <ecNumber evidence="2">2.3.1.-</ecNumber>
    </submittedName>
</protein>
<dbReference type="InterPro" id="IPR016181">
    <property type="entry name" value="Acyl_CoA_acyltransferase"/>
</dbReference>
<proteinExistence type="predicted"/>
<keyword evidence="2" id="KW-0808">Transferase</keyword>
<accession>A0AAW9JXZ4</accession>
<name>A0AAW9JXZ4_CARML</name>
<dbReference type="Pfam" id="PF00583">
    <property type="entry name" value="Acetyltransf_1"/>
    <property type="match status" value="1"/>
</dbReference>
<dbReference type="InterPro" id="IPR000182">
    <property type="entry name" value="GNAT_dom"/>
</dbReference>